<feature type="compositionally biased region" description="Acidic residues" evidence="1">
    <location>
        <begin position="166"/>
        <end position="183"/>
    </location>
</feature>
<dbReference type="RefSeq" id="WP_284484931.1">
    <property type="nucleotide sequence ID" value="NZ_JASNJE010000007.1"/>
</dbReference>
<evidence type="ECO:0000313" key="3">
    <source>
        <dbReference type="Proteomes" id="UP001227126"/>
    </source>
</evidence>
<dbReference type="EMBL" id="JASNJE010000007">
    <property type="protein sequence ID" value="MDK3072989.1"/>
    <property type="molecule type" value="Genomic_DNA"/>
</dbReference>
<name>A0ABT7FDT8_9RHOB</name>
<keyword evidence="3" id="KW-1185">Reference proteome</keyword>
<dbReference type="InterPro" id="IPR021735">
    <property type="entry name" value="DUF3306"/>
</dbReference>
<feature type="region of interest" description="Disordered" evidence="1">
    <location>
        <begin position="132"/>
        <end position="203"/>
    </location>
</feature>
<feature type="compositionally biased region" description="Basic and acidic residues" evidence="1">
    <location>
        <begin position="192"/>
        <end position="203"/>
    </location>
</feature>
<dbReference type="Proteomes" id="UP001227126">
    <property type="component" value="Unassembled WGS sequence"/>
</dbReference>
<evidence type="ECO:0000313" key="2">
    <source>
        <dbReference type="EMBL" id="MDK3072989.1"/>
    </source>
</evidence>
<gene>
    <name evidence="2" type="ORF">QO034_07700</name>
</gene>
<sequence>MTRTRDFWSDRRAAVRAEQDAETRAAAARLAKAEQAEAEERSDAEILAELDLPDPDLLAMGDDIRGFMSKAVPVRLRNRALRRLWRLNPVLANLDGLVDYGEDYTIHATAGETLQTTYQVGKGLLAHVEEMARQAAERDNAATVPTPPLDARESEPPQDDAAPALNDDDAVAFDDDRPAEDEQPAAPVPRRMRFDFGPDARRT</sequence>
<comment type="caution">
    <text evidence="2">The sequence shown here is derived from an EMBL/GenBank/DDBJ whole genome shotgun (WGS) entry which is preliminary data.</text>
</comment>
<accession>A0ABT7FDT8</accession>
<protein>
    <submittedName>
        <fullName evidence="2">DUF3306 domain-containing protein</fullName>
    </submittedName>
</protein>
<dbReference type="Pfam" id="PF11748">
    <property type="entry name" value="DUF3306"/>
    <property type="match status" value="1"/>
</dbReference>
<reference evidence="2 3" key="1">
    <citation type="submission" date="2023-05" db="EMBL/GenBank/DDBJ databases">
        <title>Sedimentitalea sp. nov. JM2-8.</title>
        <authorList>
            <person name="Huang J."/>
        </authorList>
    </citation>
    <scope>NUCLEOTIDE SEQUENCE [LARGE SCALE GENOMIC DNA]</scope>
    <source>
        <strain evidence="2 3">JM2-8</strain>
    </source>
</reference>
<proteinExistence type="predicted"/>
<evidence type="ECO:0000256" key="1">
    <source>
        <dbReference type="SAM" id="MobiDB-lite"/>
    </source>
</evidence>
<organism evidence="2 3">
    <name type="scientific">Sedimentitalea xiamensis</name>
    <dbReference type="NCBI Taxonomy" id="3050037"/>
    <lineage>
        <taxon>Bacteria</taxon>
        <taxon>Pseudomonadati</taxon>
        <taxon>Pseudomonadota</taxon>
        <taxon>Alphaproteobacteria</taxon>
        <taxon>Rhodobacterales</taxon>
        <taxon>Paracoccaceae</taxon>
        <taxon>Sedimentitalea</taxon>
    </lineage>
</organism>